<comment type="caution">
    <text evidence="2">The sequence shown here is derived from an EMBL/GenBank/DDBJ whole genome shotgun (WGS) entry which is preliminary data.</text>
</comment>
<dbReference type="GO" id="GO:0016757">
    <property type="term" value="F:glycosyltransferase activity"/>
    <property type="evidence" value="ECO:0007669"/>
    <property type="project" value="InterPro"/>
</dbReference>
<reference evidence="2 3" key="1">
    <citation type="submission" date="2020-08" db="EMBL/GenBank/DDBJ databases">
        <title>Genomic Encyclopedia of Type Strains, Phase IV (KMG-IV): sequencing the most valuable type-strain genomes for metagenomic binning, comparative biology and taxonomic classification.</title>
        <authorList>
            <person name="Goeker M."/>
        </authorList>
    </citation>
    <scope>NUCLEOTIDE SEQUENCE [LARGE SCALE GENOMIC DNA]</scope>
    <source>
        <strain evidence="2 3">DSM 27026</strain>
    </source>
</reference>
<dbReference type="RefSeq" id="WP_183267084.1">
    <property type="nucleotide sequence ID" value="NZ_JACHFJ010000012.1"/>
</dbReference>
<gene>
    <name evidence="2" type="ORF">HNP71_002335</name>
</gene>
<accession>A0A840VLP9</accession>
<dbReference type="InterPro" id="IPR049625">
    <property type="entry name" value="Glyco_transf_61_cat"/>
</dbReference>
<organism evidence="2 3">
    <name type="scientific">Acidocella aromatica</name>
    <dbReference type="NCBI Taxonomy" id="1303579"/>
    <lineage>
        <taxon>Bacteria</taxon>
        <taxon>Pseudomonadati</taxon>
        <taxon>Pseudomonadota</taxon>
        <taxon>Alphaproteobacteria</taxon>
        <taxon>Acetobacterales</taxon>
        <taxon>Acidocellaceae</taxon>
        <taxon>Acidocella</taxon>
    </lineage>
</organism>
<dbReference type="EMBL" id="JACHFJ010000012">
    <property type="protein sequence ID" value="MBB5374065.1"/>
    <property type="molecule type" value="Genomic_DNA"/>
</dbReference>
<evidence type="ECO:0000259" key="1">
    <source>
        <dbReference type="Pfam" id="PF04577"/>
    </source>
</evidence>
<dbReference type="AlphaFoldDB" id="A0A840VLP9"/>
<keyword evidence="3" id="KW-1185">Reference proteome</keyword>
<proteinExistence type="predicted"/>
<name>A0A840VLP9_9PROT</name>
<dbReference type="Pfam" id="PF04577">
    <property type="entry name" value="Glyco_transf_61"/>
    <property type="match status" value="1"/>
</dbReference>
<feature type="domain" description="Glycosyltransferase 61 catalytic" evidence="1">
    <location>
        <begin position="514"/>
        <end position="600"/>
    </location>
</feature>
<evidence type="ECO:0000313" key="3">
    <source>
        <dbReference type="Proteomes" id="UP000553706"/>
    </source>
</evidence>
<dbReference type="Proteomes" id="UP000553706">
    <property type="component" value="Unassembled WGS sequence"/>
</dbReference>
<sequence length="659" mass="74077">MKKVAVITDATSAGFFFPAWYRYYGGQFGAANLHVVTYEGMKPLFGGFELGNLWEINAKYDDTLRAGVISDLVGVLLRSHDVVLRCDVDEFLIPDPARARDLRSYVERNDLPYVTAHGIDVVEVEEEAPLDMSQPLLDGQRRFGMRAAALSKTALITVPMRWAEGFHGATVPPVFAGLYNLHMKFADIKSRVSWFELMREGIEPGTNAHRYFSVGDEHLASVHKFLESRPRQEEETEAAFEARFLASVRRNEANGIYQGEFFRQDFLIRLDRFLSGGDLLRAYDGAAMADPSPEMGRLRTIEPPSVVPHVAPAFIADFSGQGLNLPPFPYLDVHGSDLVRREDVLLFGPNNLVTREGDWSCEARGGKEGFLKFYTAPFYDQVFPGPKPRIRRGPEGMRLDVAHLAEQDVTLIDEPVFLATPLEPAIWGRWITCVTAKITAYKAYGEGRKFMCHVTQDWEKAFLRLWGVPEEAILPHDPGRTYLLRDVMTVEFSEADLRVSAKERGGFYEMVAKHWDSTPRPRRIFVSRLSRVRKYPDYRVLRNEAELAAMLEVMGFTVFEPEQFPLETQIAAFAAAEQVVFMGGSGIFNAAFCAPDARVVSIESSARYAGGHAAFFSSLGLRHGVIFGREDESDPADHKRWDLDLARTREALAAFFAGS</sequence>
<evidence type="ECO:0000313" key="2">
    <source>
        <dbReference type="EMBL" id="MBB5374065.1"/>
    </source>
</evidence>
<protein>
    <recommendedName>
        <fullName evidence="1">Glycosyltransferase 61 catalytic domain-containing protein</fullName>
    </recommendedName>
</protein>